<reference evidence="2" key="1">
    <citation type="submission" date="2022-11" db="UniProtKB">
        <authorList>
            <consortium name="WormBaseParasite"/>
        </authorList>
    </citation>
    <scope>IDENTIFICATION</scope>
</reference>
<dbReference type="WBParaSite" id="PS1159_v2.g24729.t1">
    <property type="protein sequence ID" value="PS1159_v2.g24729.t1"/>
    <property type="gene ID" value="PS1159_v2.g24729"/>
</dbReference>
<accession>A0AC35G840</accession>
<name>A0AC35G840_9BILA</name>
<protein>
    <submittedName>
        <fullName evidence="2">DNA-directed RNA polymerase</fullName>
    </submittedName>
</protein>
<dbReference type="Proteomes" id="UP000887580">
    <property type="component" value="Unplaced"/>
</dbReference>
<evidence type="ECO:0000313" key="1">
    <source>
        <dbReference type="Proteomes" id="UP000887580"/>
    </source>
</evidence>
<evidence type="ECO:0000313" key="2">
    <source>
        <dbReference type="WBParaSite" id="PS1159_v2.g24729.t1"/>
    </source>
</evidence>
<proteinExistence type="predicted"/>
<sequence length="480" mass="54891">MLNLLKDHAEALANVIKDKLSNSESKEDAENMLEKITSFNLHDIDVTIQNLTGKNIKTLMKEKGIPSKNAVEFKRSLLKDYMKTHLFRHRVKCPLCKRRNSKFRNDGHRAVLLDFGVGGIFGKKTMKGKLKKGDDADGDEDAMGLDDNGPIEEFLDKMEKEKAISADFLRNDSALTKQLEAIQSGKCTKLIWRGAEAREHFRMVWKHDGEVLQKLFPLFEIFLKDNSCPMDKLFYELLIVPPNKFRPIRVFKGDRFEDPQTVGFRRIMEINQLITYVKSSINESGYTVGDADIRTAIEAKLGKGTLVEKLHRAYLDLQLKVNSLYDSELNKMEPRPIPGIRQLLEKKQGLFRMHMMGKRVDYACRSVITPDPYLDVDEIGIPEIFAKKLTFGEIPNLLNLQELRQAVINGPEKYPGASFVRLINGRKEAIHPEDHFADDRRGKSRRLQVPTDSLPNEGIKSKEDGTGIKTVIFYIWLSLL</sequence>
<organism evidence="1 2">
    <name type="scientific">Panagrolaimus sp. PS1159</name>
    <dbReference type="NCBI Taxonomy" id="55785"/>
    <lineage>
        <taxon>Eukaryota</taxon>
        <taxon>Metazoa</taxon>
        <taxon>Ecdysozoa</taxon>
        <taxon>Nematoda</taxon>
        <taxon>Chromadorea</taxon>
        <taxon>Rhabditida</taxon>
        <taxon>Tylenchina</taxon>
        <taxon>Panagrolaimomorpha</taxon>
        <taxon>Panagrolaimoidea</taxon>
        <taxon>Panagrolaimidae</taxon>
        <taxon>Panagrolaimus</taxon>
    </lineage>
</organism>